<dbReference type="InterPro" id="IPR026838">
    <property type="entry name" value="YheC/D"/>
</dbReference>
<feature type="domain" description="ATP-grasp" evidence="2">
    <location>
        <begin position="122"/>
        <end position="344"/>
    </location>
</feature>
<dbReference type="SUPFAM" id="SSF56059">
    <property type="entry name" value="Glutathione synthetase ATP-binding domain-like"/>
    <property type="match status" value="1"/>
</dbReference>
<dbReference type="AlphaFoldDB" id="A0A3Q9QXQ6"/>
<keyword evidence="1" id="KW-0547">Nucleotide-binding</keyword>
<dbReference type="RefSeq" id="WP_066394599.1">
    <property type="nucleotide sequence ID" value="NZ_CP022572.1"/>
</dbReference>
<evidence type="ECO:0000313" key="3">
    <source>
        <dbReference type="EMBL" id="AZU61163.1"/>
    </source>
</evidence>
<accession>A0A3Q9QXQ6</accession>
<dbReference type="GO" id="GO:0046872">
    <property type="term" value="F:metal ion binding"/>
    <property type="evidence" value="ECO:0007669"/>
    <property type="project" value="InterPro"/>
</dbReference>
<dbReference type="STRING" id="1193713.GCA_001636315_03997"/>
<proteinExistence type="predicted"/>
<evidence type="ECO:0000256" key="1">
    <source>
        <dbReference type="PROSITE-ProRule" id="PRU00409"/>
    </source>
</evidence>
<reference evidence="3 4" key="1">
    <citation type="submission" date="2017-07" db="EMBL/GenBank/DDBJ databases">
        <title>The complete genome sequence of Bacillus mesonae strain H20-5, an efficient strain improving plant abiotic stress resistance.</title>
        <authorList>
            <person name="Kim S.Y."/>
            <person name="Song H."/>
            <person name="Sang M.K."/>
            <person name="Weon H.-Y."/>
            <person name="Song J."/>
        </authorList>
    </citation>
    <scope>NUCLEOTIDE SEQUENCE [LARGE SCALE GENOMIC DNA]</scope>
    <source>
        <strain evidence="3 4">H20-5</strain>
    </source>
</reference>
<evidence type="ECO:0000259" key="2">
    <source>
        <dbReference type="PROSITE" id="PS50975"/>
    </source>
</evidence>
<dbReference type="InterPro" id="IPR011761">
    <property type="entry name" value="ATP-grasp"/>
</dbReference>
<protein>
    <recommendedName>
        <fullName evidence="2">ATP-grasp domain-containing protein</fullName>
    </recommendedName>
</protein>
<dbReference type="Proteomes" id="UP000282892">
    <property type="component" value="Chromosome"/>
</dbReference>
<dbReference type="KEGG" id="nmk:CHR53_07780"/>
<dbReference type="GO" id="GO:0005524">
    <property type="term" value="F:ATP binding"/>
    <property type="evidence" value="ECO:0007669"/>
    <property type="project" value="UniProtKB-UniRule"/>
</dbReference>
<evidence type="ECO:0000313" key="4">
    <source>
        <dbReference type="Proteomes" id="UP000282892"/>
    </source>
</evidence>
<dbReference type="PROSITE" id="PS50975">
    <property type="entry name" value="ATP_GRASP"/>
    <property type="match status" value="1"/>
</dbReference>
<keyword evidence="1" id="KW-0067">ATP-binding</keyword>
<dbReference type="EMBL" id="CP022572">
    <property type="protein sequence ID" value="AZU61163.1"/>
    <property type="molecule type" value="Genomic_DNA"/>
</dbReference>
<organism evidence="3 4">
    <name type="scientific">Neobacillus mesonae</name>
    <dbReference type="NCBI Taxonomy" id="1193713"/>
    <lineage>
        <taxon>Bacteria</taxon>
        <taxon>Bacillati</taxon>
        <taxon>Bacillota</taxon>
        <taxon>Bacilli</taxon>
        <taxon>Bacillales</taxon>
        <taxon>Bacillaceae</taxon>
        <taxon>Neobacillus</taxon>
    </lineage>
</organism>
<dbReference type="Pfam" id="PF14398">
    <property type="entry name" value="ATPgrasp_YheCD"/>
    <property type="match status" value="1"/>
</dbReference>
<keyword evidence="4" id="KW-1185">Reference proteome</keyword>
<name>A0A3Q9QXQ6_9BACI</name>
<sequence>MNKKFKPLIGILTAQKADGAIAGNSRLFRSLQQKLISLGGISFVFTIEGVREEGIEGYLYLPKKNSWVKKQFAYPDLVYNRIPFRTAEQQKKVQIFFKVLKEKNIPFFNPCFIDKYELYECFKDQPEINRFLPETVLIKNKQDLTRLVKKHHSVYLKPASSSRGKGIFRLTESPSLLVQVEGRKKKESYETFNLFWKEWKERLLRKPYLAQEAIDSAEYNGSRFDFRILAHASGNEYQITGVGIRQSQEQEITTHIPSGGRLLPYELLQSAEHEEFFQSIISPIGRILSEHFGFFGEFSIDAGISKTGKYYIYEVNSKPMSFDEPEIEAGKIDSLCHLFLELTKNNI</sequence>
<dbReference type="OrthoDB" id="7869153at2"/>
<gene>
    <name evidence="3" type="ORF">CHR53_07780</name>
</gene>